<keyword evidence="3" id="KW-1185">Reference proteome</keyword>
<sequence>MMLSLQNSINSRNGPGGNKNRSVWLRVGVTGVAFQAVNQPCGTQGPLAKSAVAGYIVRETVQIADSGYGVSFRIKACGQKRRLM</sequence>
<accession>A0AAW4VYW2</accession>
<dbReference type="Proteomes" id="UP001198612">
    <property type="component" value="Unassembled WGS sequence"/>
</dbReference>
<feature type="region of interest" description="Disordered" evidence="1">
    <location>
        <begin position="1"/>
        <end position="20"/>
    </location>
</feature>
<name>A0AAW4VYW2_9FIRM</name>
<evidence type="ECO:0000313" key="2">
    <source>
        <dbReference type="EMBL" id="MCC2226286.1"/>
    </source>
</evidence>
<organism evidence="2 3">
    <name type="scientific">Blautia fusiformis</name>
    <dbReference type="NCBI Taxonomy" id="2881264"/>
    <lineage>
        <taxon>Bacteria</taxon>
        <taxon>Bacillati</taxon>
        <taxon>Bacillota</taxon>
        <taxon>Clostridia</taxon>
        <taxon>Lachnospirales</taxon>
        <taxon>Lachnospiraceae</taxon>
        <taxon>Blautia</taxon>
    </lineage>
</organism>
<gene>
    <name evidence="2" type="ORF">LKD40_00415</name>
</gene>
<dbReference type="RefSeq" id="WP_195588889.1">
    <property type="nucleotide sequence ID" value="NZ_JAJEQQ010000001.1"/>
</dbReference>
<dbReference type="EMBL" id="JAJEQQ010000001">
    <property type="protein sequence ID" value="MCC2226286.1"/>
    <property type="molecule type" value="Genomic_DNA"/>
</dbReference>
<evidence type="ECO:0000256" key="1">
    <source>
        <dbReference type="SAM" id="MobiDB-lite"/>
    </source>
</evidence>
<evidence type="ECO:0000313" key="3">
    <source>
        <dbReference type="Proteomes" id="UP001198612"/>
    </source>
</evidence>
<reference evidence="2 3" key="1">
    <citation type="submission" date="2021-10" db="EMBL/GenBank/DDBJ databases">
        <title>Anaerobic single-cell dispensing facilitates the cultivation of human gut bacteria.</title>
        <authorList>
            <person name="Afrizal A."/>
        </authorList>
    </citation>
    <scope>NUCLEOTIDE SEQUENCE [LARGE SCALE GENOMIC DNA]</scope>
    <source>
        <strain evidence="2 3">CLA-AA-H217</strain>
    </source>
</reference>
<proteinExistence type="predicted"/>
<dbReference type="AlphaFoldDB" id="A0AAW4VYW2"/>
<comment type="caution">
    <text evidence="2">The sequence shown here is derived from an EMBL/GenBank/DDBJ whole genome shotgun (WGS) entry which is preliminary data.</text>
</comment>
<protein>
    <submittedName>
        <fullName evidence="2">Uncharacterized protein</fullName>
    </submittedName>
</protein>
<feature type="compositionally biased region" description="Polar residues" evidence="1">
    <location>
        <begin position="1"/>
        <end position="13"/>
    </location>
</feature>